<reference evidence="2" key="1">
    <citation type="journal article" date="2014" name="Int. J. Syst. Evol. Microbiol.">
        <title>Complete genome sequence of Corynebacterium casei LMG S-19264T (=DSM 44701T), isolated from a smear-ripened cheese.</title>
        <authorList>
            <consortium name="US DOE Joint Genome Institute (JGI-PGF)"/>
            <person name="Walter F."/>
            <person name="Albersmeier A."/>
            <person name="Kalinowski J."/>
            <person name="Ruckert C."/>
        </authorList>
    </citation>
    <scope>NUCLEOTIDE SEQUENCE</scope>
    <source>
        <strain evidence="2">JCM 3090</strain>
    </source>
</reference>
<dbReference type="AlphaFoldDB" id="A0A8J3BGD2"/>
<dbReference type="Proteomes" id="UP000649739">
    <property type="component" value="Unassembled WGS sequence"/>
</dbReference>
<reference evidence="2" key="2">
    <citation type="submission" date="2020-09" db="EMBL/GenBank/DDBJ databases">
        <authorList>
            <person name="Sun Q."/>
            <person name="Ohkuma M."/>
        </authorList>
    </citation>
    <scope>NUCLEOTIDE SEQUENCE</scope>
    <source>
        <strain evidence="2">JCM 3090</strain>
    </source>
</reference>
<feature type="region of interest" description="Disordered" evidence="1">
    <location>
        <begin position="314"/>
        <end position="344"/>
    </location>
</feature>
<evidence type="ECO:0000256" key="1">
    <source>
        <dbReference type="SAM" id="MobiDB-lite"/>
    </source>
</evidence>
<dbReference type="SUPFAM" id="SSF52540">
    <property type="entry name" value="P-loop containing nucleoside triphosphate hydrolases"/>
    <property type="match status" value="1"/>
</dbReference>
<evidence type="ECO:0000313" key="2">
    <source>
        <dbReference type="EMBL" id="GGK07315.1"/>
    </source>
</evidence>
<name>A0A8J3BGD2_9ACTN</name>
<dbReference type="InterPro" id="IPR027417">
    <property type="entry name" value="P-loop_NTPase"/>
</dbReference>
<comment type="caution">
    <text evidence="2">The sequence shown here is derived from an EMBL/GenBank/DDBJ whole genome shotgun (WGS) entry which is preliminary data.</text>
</comment>
<evidence type="ECO:0000313" key="3">
    <source>
        <dbReference type="Proteomes" id="UP000649739"/>
    </source>
</evidence>
<dbReference type="RefSeq" id="WP_189171876.1">
    <property type="nucleotide sequence ID" value="NZ_BMQB01000011.1"/>
</dbReference>
<keyword evidence="3" id="KW-1185">Reference proteome</keyword>
<dbReference type="EMBL" id="BMQB01000011">
    <property type="protein sequence ID" value="GGK07315.1"/>
    <property type="molecule type" value="Genomic_DNA"/>
</dbReference>
<protein>
    <submittedName>
        <fullName evidence="2">Uncharacterized protein</fullName>
    </submittedName>
</protein>
<accession>A0A8J3BGD2</accession>
<gene>
    <name evidence="2" type="ORF">GCM10010123_41490</name>
</gene>
<sequence>MVTNPFHVPGAPAATPLRCTLRPWAEPGHAEYWVDVGGAGAARAAFGASLALFVAGLGDPRGNGRLVTVGGESATGKSSLIHQCIHDLMAAVAGEPAAGGGVVVVDATATPGIDEERQTEVCFAIWDELSRHRGFTRFVEADDLWAKPLQFYAKLSAYLQLTSAVVVVLLPVLRGLQPPVRHLDQYPGFARSHLVFFAECSDPRAISAWSRSRVDGGTLQERLLDLTLTPLRAEDATRYLEARMGRMDTIGRHFRFSTDVVTAMISEAPDDPWPIARLQHYLGRVYDQHLRQATAVPESVLTPEQMHDYFWGSVRRGEPAGEPPVDPACGGGAGATPSGDDDEQ</sequence>
<proteinExistence type="predicted"/>
<organism evidence="2 3">
    <name type="scientific">Pilimelia anulata</name>
    <dbReference type="NCBI Taxonomy" id="53371"/>
    <lineage>
        <taxon>Bacteria</taxon>
        <taxon>Bacillati</taxon>
        <taxon>Actinomycetota</taxon>
        <taxon>Actinomycetes</taxon>
        <taxon>Micromonosporales</taxon>
        <taxon>Micromonosporaceae</taxon>
        <taxon>Pilimelia</taxon>
    </lineage>
</organism>